<keyword evidence="2 4" id="KW-0378">Hydrolase</keyword>
<dbReference type="SUPFAM" id="SSF55811">
    <property type="entry name" value="Nudix"/>
    <property type="match status" value="1"/>
</dbReference>
<organism evidence="4 5">
    <name type="scientific">Halapricum salinum</name>
    <dbReference type="NCBI Taxonomy" id="1457250"/>
    <lineage>
        <taxon>Archaea</taxon>
        <taxon>Methanobacteriati</taxon>
        <taxon>Methanobacteriota</taxon>
        <taxon>Stenosarchaea group</taxon>
        <taxon>Halobacteria</taxon>
        <taxon>Halobacteriales</taxon>
        <taxon>Haloarculaceae</taxon>
        <taxon>Halapricum</taxon>
    </lineage>
</organism>
<sequence>MSDDLAWDLLDSQTAYTCPGFDIINETVQLPDGTETDFDYLTESESVVILPFTTDGEVVVIEEWREPVKRVNFGLPAGGLESEDGDTAAAVERELIEETGYEAGAIEHLTTVEPANGLSDMVFHYFVAEDCTATAEQNLDHNESIGVTTADFEDLVAAIREDDLRDGRSALAILYYHAFER</sequence>
<dbReference type="PANTHER" id="PTHR11839">
    <property type="entry name" value="UDP/ADP-SUGAR PYROPHOSPHATASE"/>
    <property type="match status" value="1"/>
</dbReference>
<dbReference type="GO" id="GO:0016787">
    <property type="term" value="F:hydrolase activity"/>
    <property type="evidence" value="ECO:0007669"/>
    <property type="project" value="UniProtKB-KW"/>
</dbReference>
<dbReference type="OrthoDB" id="104705at2157"/>
<dbReference type="GO" id="GO:0019693">
    <property type="term" value="P:ribose phosphate metabolic process"/>
    <property type="evidence" value="ECO:0007669"/>
    <property type="project" value="TreeGrafter"/>
</dbReference>
<name>A0A4D6H9F1_9EURY</name>
<dbReference type="KEGG" id="hsn:DV733_04415"/>
<dbReference type="CDD" id="cd03424">
    <property type="entry name" value="NUDIX_ADPRase_Nudt5_UGPPase_Nudt14"/>
    <property type="match status" value="1"/>
</dbReference>
<evidence type="ECO:0000313" key="4">
    <source>
        <dbReference type="EMBL" id="QCC50529.1"/>
    </source>
</evidence>
<proteinExistence type="predicted"/>
<dbReference type="PROSITE" id="PS51462">
    <property type="entry name" value="NUDIX"/>
    <property type="match status" value="1"/>
</dbReference>
<dbReference type="GO" id="GO:0006753">
    <property type="term" value="P:nucleoside phosphate metabolic process"/>
    <property type="evidence" value="ECO:0007669"/>
    <property type="project" value="TreeGrafter"/>
</dbReference>
<reference evidence="4 5" key="1">
    <citation type="journal article" date="2019" name="Nat. Commun.">
        <title>A new type of DNA phosphorothioation-based antiviral system in archaea.</title>
        <authorList>
            <person name="Xiong L."/>
            <person name="Liu S."/>
            <person name="Chen S."/>
            <person name="Xiao Y."/>
            <person name="Zhu B."/>
            <person name="Gao Y."/>
            <person name="Zhang Y."/>
            <person name="Chen B."/>
            <person name="Luo J."/>
            <person name="Deng Z."/>
            <person name="Chen X."/>
            <person name="Wang L."/>
            <person name="Chen S."/>
        </authorList>
    </citation>
    <scope>NUCLEOTIDE SEQUENCE [LARGE SCALE GENOMIC DNA]</scope>
    <source>
        <strain evidence="4 5">CBA1105</strain>
    </source>
</reference>
<keyword evidence="5" id="KW-1185">Reference proteome</keyword>
<dbReference type="Gene3D" id="3.90.79.10">
    <property type="entry name" value="Nucleoside Triphosphate Pyrophosphohydrolase"/>
    <property type="match status" value="1"/>
</dbReference>
<dbReference type="Proteomes" id="UP000296706">
    <property type="component" value="Chromosome"/>
</dbReference>
<protein>
    <submittedName>
        <fullName evidence="4">NUDIX hydrolase</fullName>
    </submittedName>
</protein>
<comment type="cofactor">
    <cofactor evidence="1">
        <name>Mg(2+)</name>
        <dbReference type="ChEBI" id="CHEBI:18420"/>
    </cofactor>
</comment>
<dbReference type="EMBL" id="CP031310">
    <property type="protein sequence ID" value="QCC50529.1"/>
    <property type="molecule type" value="Genomic_DNA"/>
</dbReference>
<accession>A0A4D6H9F1</accession>
<dbReference type="InterPro" id="IPR000086">
    <property type="entry name" value="NUDIX_hydrolase_dom"/>
</dbReference>
<dbReference type="PANTHER" id="PTHR11839:SF18">
    <property type="entry name" value="NUDIX HYDROLASE DOMAIN-CONTAINING PROTEIN"/>
    <property type="match status" value="1"/>
</dbReference>
<dbReference type="AlphaFoldDB" id="A0A4D6H9F1"/>
<dbReference type="RefSeq" id="WP_049993977.1">
    <property type="nucleotide sequence ID" value="NZ_CP031310.1"/>
</dbReference>
<evidence type="ECO:0000256" key="2">
    <source>
        <dbReference type="ARBA" id="ARBA00022801"/>
    </source>
</evidence>
<dbReference type="InterPro" id="IPR015797">
    <property type="entry name" value="NUDIX_hydrolase-like_dom_sf"/>
</dbReference>
<dbReference type="Pfam" id="PF00293">
    <property type="entry name" value="NUDIX"/>
    <property type="match status" value="1"/>
</dbReference>
<feature type="domain" description="Nudix hydrolase" evidence="3">
    <location>
        <begin position="42"/>
        <end position="175"/>
    </location>
</feature>
<evidence type="ECO:0000256" key="1">
    <source>
        <dbReference type="ARBA" id="ARBA00001946"/>
    </source>
</evidence>
<dbReference type="STRING" id="1457250.GCA_000755225_03187"/>
<gene>
    <name evidence="4" type="ORF">DV733_04415</name>
</gene>
<evidence type="ECO:0000259" key="3">
    <source>
        <dbReference type="PROSITE" id="PS51462"/>
    </source>
</evidence>
<evidence type="ECO:0000313" key="5">
    <source>
        <dbReference type="Proteomes" id="UP000296706"/>
    </source>
</evidence>
<dbReference type="GeneID" id="39847082"/>